<reference evidence="1" key="1">
    <citation type="journal article" date="2021" name="Open Biol.">
        <title>Shared evolutionary footprints suggest mitochondrial oxidative damage underlies multiple complex I losses in fungi.</title>
        <authorList>
            <person name="Schikora-Tamarit M.A."/>
            <person name="Marcet-Houben M."/>
            <person name="Nosek J."/>
            <person name="Gabaldon T."/>
        </authorList>
    </citation>
    <scope>NUCLEOTIDE SEQUENCE</scope>
    <source>
        <strain evidence="1">CBS2887</strain>
    </source>
</reference>
<evidence type="ECO:0000313" key="1">
    <source>
        <dbReference type="EMBL" id="KAH3682831.1"/>
    </source>
</evidence>
<accession>A0A9P8TL34</accession>
<name>A0A9P8TL34_WICPI</name>
<sequence>MALALTMDRTKVVKAKAHKPKGAGFANEYGDGAETPGFKVPPNAPINSDFNTLVRPMRMYSELSPLVWILVT</sequence>
<dbReference type="Proteomes" id="UP000774326">
    <property type="component" value="Unassembled WGS sequence"/>
</dbReference>
<evidence type="ECO:0000313" key="2">
    <source>
        <dbReference type="Proteomes" id="UP000774326"/>
    </source>
</evidence>
<dbReference type="EMBL" id="JAEUBG010003394">
    <property type="protein sequence ID" value="KAH3682831.1"/>
    <property type="molecule type" value="Genomic_DNA"/>
</dbReference>
<reference evidence="1" key="2">
    <citation type="submission" date="2021-01" db="EMBL/GenBank/DDBJ databases">
        <authorList>
            <person name="Schikora-Tamarit M.A."/>
        </authorList>
    </citation>
    <scope>NUCLEOTIDE SEQUENCE</scope>
    <source>
        <strain evidence="1">CBS2887</strain>
    </source>
</reference>
<dbReference type="AlphaFoldDB" id="A0A9P8TL34"/>
<proteinExistence type="predicted"/>
<gene>
    <name evidence="1" type="ORF">WICPIJ_006206</name>
</gene>
<keyword evidence="2" id="KW-1185">Reference proteome</keyword>
<protein>
    <submittedName>
        <fullName evidence="1">Uncharacterized protein</fullName>
    </submittedName>
</protein>
<comment type="caution">
    <text evidence="1">The sequence shown here is derived from an EMBL/GenBank/DDBJ whole genome shotgun (WGS) entry which is preliminary data.</text>
</comment>
<organism evidence="1 2">
    <name type="scientific">Wickerhamomyces pijperi</name>
    <name type="common">Yeast</name>
    <name type="synonym">Pichia pijperi</name>
    <dbReference type="NCBI Taxonomy" id="599730"/>
    <lineage>
        <taxon>Eukaryota</taxon>
        <taxon>Fungi</taxon>
        <taxon>Dikarya</taxon>
        <taxon>Ascomycota</taxon>
        <taxon>Saccharomycotina</taxon>
        <taxon>Saccharomycetes</taxon>
        <taxon>Phaffomycetales</taxon>
        <taxon>Wickerhamomycetaceae</taxon>
        <taxon>Wickerhamomyces</taxon>
    </lineage>
</organism>